<dbReference type="EMBL" id="CACSLK010020742">
    <property type="protein sequence ID" value="CAA0821069.1"/>
    <property type="molecule type" value="Genomic_DNA"/>
</dbReference>
<feature type="domain" description="AB hydrolase-1" evidence="3">
    <location>
        <begin position="12"/>
        <end position="245"/>
    </location>
</feature>
<organism evidence="4 5">
    <name type="scientific">Striga hermonthica</name>
    <name type="common">Purple witchweed</name>
    <name type="synonym">Buchnera hermonthica</name>
    <dbReference type="NCBI Taxonomy" id="68872"/>
    <lineage>
        <taxon>Eukaryota</taxon>
        <taxon>Viridiplantae</taxon>
        <taxon>Streptophyta</taxon>
        <taxon>Embryophyta</taxon>
        <taxon>Tracheophyta</taxon>
        <taxon>Spermatophyta</taxon>
        <taxon>Magnoliopsida</taxon>
        <taxon>eudicotyledons</taxon>
        <taxon>Gunneridae</taxon>
        <taxon>Pentapetalae</taxon>
        <taxon>asterids</taxon>
        <taxon>lamiids</taxon>
        <taxon>Lamiales</taxon>
        <taxon>Orobanchaceae</taxon>
        <taxon>Buchnereae</taxon>
        <taxon>Striga</taxon>
    </lineage>
</organism>
<proteinExistence type="inferred from homology"/>
<dbReference type="OrthoDB" id="408373at2759"/>
<dbReference type="InterPro" id="IPR029058">
    <property type="entry name" value="AB_hydrolase_fold"/>
</dbReference>
<dbReference type="GO" id="GO:0016787">
    <property type="term" value="F:hydrolase activity"/>
    <property type="evidence" value="ECO:0007669"/>
    <property type="project" value="UniProtKB-KW"/>
</dbReference>
<protein>
    <submittedName>
        <fullName evidence="4">Alpha/beta-Hydrolases superfamily protein</fullName>
    </submittedName>
</protein>
<comment type="caution">
    <text evidence="4">The sequence shown here is derived from an EMBL/GenBank/DDBJ whole genome shotgun (WGS) entry which is preliminary data.</text>
</comment>
<dbReference type="Gene3D" id="3.40.50.1820">
    <property type="entry name" value="alpha/beta hydrolase"/>
    <property type="match status" value="1"/>
</dbReference>
<evidence type="ECO:0000313" key="5">
    <source>
        <dbReference type="Proteomes" id="UP001153555"/>
    </source>
</evidence>
<dbReference type="InterPro" id="IPR000073">
    <property type="entry name" value="AB_hydrolase_1"/>
</dbReference>
<sequence length="262" mass="29209">MNARTLGSGNLTIVLAHGYGGDQSVWDKVLPPLAANHRVLVFDWCFSGAVDHNSTLYDPIRHSRYEGFAEDVIGLIDEMKIGSCVFVGHSMSGMIGCIASIKRPDLFTRLVLVGPSPRYINTEDYEGGFDKSDIDNILSSIESDFEDWASKFPSLVVDSSDATSVEKFQKCLKRMRPEVALSMAKTVFLCDYRDILDKIEKPCDVIQTRSDVVVPSSVPEFLERKLKGKCKVKMIKSTEGHFPQLTANIEFVEVLEDILVGY</sequence>
<dbReference type="Proteomes" id="UP001153555">
    <property type="component" value="Unassembled WGS sequence"/>
</dbReference>
<dbReference type="SUPFAM" id="SSF53474">
    <property type="entry name" value="alpha/beta-Hydrolases"/>
    <property type="match status" value="1"/>
</dbReference>
<name>A0A9N7N432_STRHE</name>
<dbReference type="FunFam" id="3.40.50.1820:FF:000042">
    <property type="entry name" value="probable strigolactone esterase DAD2"/>
    <property type="match status" value="1"/>
</dbReference>
<dbReference type="PANTHER" id="PTHR43039">
    <property type="entry name" value="ESTERASE-RELATED"/>
    <property type="match status" value="1"/>
</dbReference>
<evidence type="ECO:0000313" key="4">
    <source>
        <dbReference type="EMBL" id="CAA0821069.1"/>
    </source>
</evidence>
<keyword evidence="2" id="KW-0378">Hydrolase</keyword>
<evidence type="ECO:0000256" key="1">
    <source>
        <dbReference type="ARBA" id="ARBA00008645"/>
    </source>
</evidence>
<evidence type="ECO:0000256" key="2">
    <source>
        <dbReference type="ARBA" id="ARBA00022801"/>
    </source>
</evidence>
<evidence type="ECO:0000259" key="3">
    <source>
        <dbReference type="Pfam" id="PF00561"/>
    </source>
</evidence>
<accession>A0A9N7N432</accession>
<keyword evidence="5" id="KW-1185">Reference proteome</keyword>
<dbReference type="SMR" id="A0A9N7N432"/>
<reference evidence="4" key="1">
    <citation type="submission" date="2019-12" db="EMBL/GenBank/DDBJ databases">
        <authorList>
            <person name="Scholes J."/>
        </authorList>
    </citation>
    <scope>NUCLEOTIDE SEQUENCE</scope>
</reference>
<dbReference type="AlphaFoldDB" id="A0A9N7N432"/>
<dbReference type="Pfam" id="PF00561">
    <property type="entry name" value="Abhydrolase_1"/>
    <property type="match status" value="1"/>
</dbReference>
<gene>
    <name evidence="4" type="ORF">SHERM_19071</name>
</gene>
<comment type="similarity">
    <text evidence="1">Belongs to the AB hydrolase superfamily.</text>
</comment>